<dbReference type="AlphaFoldDB" id="A0A8T9C4B2"/>
<organism evidence="2 3">
    <name type="scientific">Lachnellula suecica</name>
    <dbReference type="NCBI Taxonomy" id="602035"/>
    <lineage>
        <taxon>Eukaryota</taxon>
        <taxon>Fungi</taxon>
        <taxon>Dikarya</taxon>
        <taxon>Ascomycota</taxon>
        <taxon>Pezizomycotina</taxon>
        <taxon>Leotiomycetes</taxon>
        <taxon>Helotiales</taxon>
        <taxon>Lachnaceae</taxon>
        <taxon>Lachnellula</taxon>
    </lineage>
</organism>
<dbReference type="InterPro" id="IPR029058">
    <property type="entry name" value="AB_hydrolase_fold"/>
</dbReference>
<reference evidence="2 3" key="1">
    <citation type="submission" date="2018-05" db="EMBL/GenBank/DDBJ databases">
        <title>Genome sequencing and assembly of the regulated plant pathogen Lachnellula willkommii and related sister species for the development of diagnostic species identification markers.</title>
        <authorList>
            <person name="Giroux E."/>
            <person name="Bilodeau G."/>
        </authorList>
    </citation>
    <scope>NUCLEOTIDE SEQUENCE [LARGE SCALE GENOMIC DNA]</scope>
    <source>
        <strain evidence="2 3">CBS 268.59</strain>
    </source>
</reference>
<dbReference type="PANTHER" id="PTHR37017">
    <property type="entry name" value="AB HYDROLASE-1 DOMAIN-CONTAINING PROTEIN-RELATED"/>
    <property type="match status" value="1"/>
</dbReference>
<accession>A0A8T9C4B2</accession>
<dbReference type="InterPro" id="IPR000073">
    <property type="entry name" value="AB_hydrolase_1"/>
</dbReference>
<gene>
    <name evidence="2" type="ORF">LSUE1_G006533</name>
</gene>
<dbReference type="EMBL" id="QGMK01000723">
    <property type="protein sequence ID" value="TVY80266.1"/>
    <property type="molecule type" value="Genomic_DNA"/>
</dbReference>
<dbReference type="Proteomes" id="UP000469558">
    <property type="component" value="Unassembled WGS sequence"/>
</dbReference>
<sequence>MTSKPTIVLVPGAWHQPSVYSAVIASLSTHGYPALSIPLPSVGDSTQGFSDDVAAIRNCLTELVSDGKEVVLVVHSYSALPGGEAPRGLGKKEREVRGLRGGVVRYVVINGFATPEGFQPAAEGDFSMFPEWMVFDHEKGVVTVSPEDAKRIFYNDVSSEKGDELAAQLLPHSLGTYFCPPTYAAWKDIPSTFLAGDTDQSALNPVVADMMIKGAQQMVPSAFDVVEHCKEGGHCLMASYPEWTADALRRAAGETL</sequence>
<dbReference type="Pfam" id="PF12697">
    <property type="entry name" value="Abhydrolase_6"/>
    <property type="match status" value="1"/>
</dbReference>
<dbReference type="Gene3D" id="3.40.50.1820">
    <property type="entry name" value="alpha/beta hydrolase"/>
    <property type="match status" value="1"/>
</dbReference>
<evidence type="ECO:0000313" key="3">
    <source>
        <dbReference type="Proteomes" id="UP000469558"/>
    </source>
</evidence>
<protein>
    <recommendedName>
        <fullName evidence="1">AB hydrolase-1 domain-containing protein</fullName>
    </recommendedName>
</protein>
<proteinExistence type="predicted"/>
<evidence type="ECO:0000259" key="1">
    <source>
        <dbReference type="Pfam" id="PF12697"/>
    </source>
</evidence>
<dbReference type="PANTHER" id="PTHR37017:SF11">
    <property type="entry name" value="ESTERASE_LIPASE_THIOESTERASE DOMAIN-CONTAINING PROTEIN"/>
    <property type="match status" value="1"/>
</dbReference>
<name>A0A8T9C4B2_9HELO</name>
<evidence type="ECO:0000313" key="2">
    <source>
        <dbReference type="EMBL" id="TVY80266.1"/>
    </source>
</evidence>
<comment type="caution">
    <text evidence="2">The sequence shown here is derived from an EMBL/GenBank/DDBJ whole genome shotgun (WGS) entry which is preliminary data.</text>
</comment>
<dbReference type="OrthoDB" id="1263307at2759"/>
<dbReference type="InterPro" id="IPR052897">
    <property type="entry name" value="Sec-Metab_Biosynth_Hydrolase"/>
</dbReference>
<dbReference type="SUPFAM" id="SSF53474">
    <property type="entry name" value="alpha/beta-Hydrolases"/>
    <property type="match status" value="1"/>
</dbReference>
<keyword evidence="3" id="KW-1185">Reference proteome</keyword>
<feature type="domain" description="AB hydrolase-1" evidence="1">
    <location>
        <begin position="7"/>
        <end position="247"/>
    </location>
</feature>